<feature type="active site" description="Proton donor" evidence="5">
    <location>
        <position position="198"/>
    </location>
</feature>
<dbReference type="RefSeq" id="WP_123041981.1">
    <property type="nucleotide sequence ID" value="NZ_CP033433.1"/>
</dbReference>
<sequence length="314" mass="36055">MTRNPSLTSAPLIEQRADPWIYRHADGYYYFTASVPEYDRIEIRRSRTLHGLRDADPVVAWRKHETGKLSANIWAPEIHFIKGKWYIYFAAARTAETNEGLFDHRMYVLENDSENPLEGVWAEKGQIRTRWESFSLDATTFEHRGIRYLVWAQKEPEIPGNSNLYISEMSNPWTLRGEQVMLTMPVYPWETIGFKVNEGAAVLKRDGRIYISYSASATDANYCMGLLTASEDADLLDPNSWSKSPHPVLATDEEKGLYGPGHNSFTVSEDGESDILVFHARTYKEIQGDPLYDPNRHTFFRPLSRFPDGAISFE</sequence>
<keyword evidence="2" id="KW-0732">Signal</keyword>
<dbReference type="Gene3D" id="2.115.10.20">
    <property type="entry name" value="Glycosyl hydrolase domain, family 43"/>
    <property type="match status" value="1"/>
</dbReference>
<feature type="site" description="Important for catalytic activity, responsible for pKa modulation of the active site Glu and correct orientation of both the proton donor and substrate" evidence="6">
    <location>
        <position position="137"/>
    </location>
</feature>
<dbReference type="PIRSF" id="PIRSF025414">
    <property type="entry name" value="Alpha-L-arabinofuranosidase"/>
    <property type="match status" value="1"/>
</dbReference>
<dbReference type="Proteomes" id="UP000269097">
    <property type="component" value="Chromosome"/>
</dbReference>
<proteinExistence type="inferred from homology"/>
<dbReference type="Pfam" id="PF04616">
    <property type="entry name" value="Glyco_hydro_43"/>
    <property type="match status" value="1"/>
</dbReference>
<dbReference type="SUPFAM" id="SSF75005">
    <property type="entry name" value="Arabinanase/levansucrase/invertase"/>
    <property type="match status" value="1"/>
</dbReference>
<evidence type="ECO:0000313" key="8">
    <source>
        <dbReference type="EMBL" id="AYQ73897.1"/>
    </source>
</evidence>
<feature type="active site" description="Proton acceptor" evidence="5">
    <location>
        <position position="18"/>
    </location>
</feature>
<gene>
    <name evidence="8" type="ORF">EAV92_15715</name>
</gene>
<name>A0A3G3K1G3_9BACL</name>
<evidence type="ECO:0000256" key="2">
    <source>
        <dbReference type="ARBA" id="ARBA00022729"/>
    </source>
</evidence>
<keyword evidence="4 7" id="KW-0326">Glycosidase</keyword>
<dbReference type="KEGG" id="coh:EAV92_15715"/>
<evidence type="ECO:0000256" key="1">
    <source>
        <dbReference type="ARBA" id="ARBA00009865"/>
    </source>
</evidence>
<dbReference type="GO" id="GO:0004553">
    <property type="term" value="F:hydrolase activity, hydrolyzing O-glycosyl compounds"/>
    <property type="evidence" value="ECO:0007669"/>
    <property type="project" value="InterPro"/>
</dbReference>
<protein>
    <submittedName>
        <fullName evidence="8">Alpha-N-arabinofuranosidase</fullName>
    </submittedName>
</protein>
<keyword evidence="3 7" id="KW-0378">Hydrolase</keyword>
<accession>A0A3G3K1G3</accession>
<comment type="similarity">
    <text evidence="1 7">Belongs to the glycosyl hydrolase 43 family.</text>
</comment>
<organism evidence="8 9">
    <name type="scientific">Cohnella candidum</name>
    <dbReference type="NCBI Taxonomy" id="2674991"/>
    <lineage>
        <taxon>Bacteria</taxon>
        <taxon>Bacillati</taxon>
        <taxon>Bacillota</taxon>
        <taxon>Bacilli</taxon>
        <taxon>Bacillales</taxon>
        <taxon>Paenibacillaceae</taxon>
        <taxon>Cohnella</taxon>
    </lineage>
</organism>
<dbReference type="PANTHER" id="PTHR43817">
    <property type="entry name" value="GLYCOSYL HYDROLASE"/>
    <property type="match status" value="1"/>
</dbReference>
<evidence type="ECO:0000313" key="9">
    <source>
        <dbReference type="Proteomes" id="UP000269097"/>
    </source>
</evidence>
<dbReference type="PANTHER" id="PTHR43817:SF1">
    <property type="entry name" value="HYDROLASE, FAMILY 43, PUTATIVE (AFU_ORTHOLOGUE AFUA_3G01660)-RELATED"/>
    <property type="match status" value="1"/>
</dbReference>
<dbReference type="EMBL" id="CP033433">
    <property type="protein sequence ID" value="AYQ73897.1"/>
    <property type="molecule type" value="Genomic_DNA"/>
</dbReference>
<evidence type="ECO:0000256" key="7">
    <source>
        <dbReference type="RuleBase" id="RU361187"/>
    </source>
</evidence>
<dbReference type="InterPro" id="IPR006710">
    <property type="entry name" value="Glyco_hydro_43"/>
</dbReference>
<evidence type="ECO:0000256" key="4">
    <source>
        <dbReference type="ARBA" id="ARBA00023295"/>
    </source>
</evidence>
<evidence type="ECO:0000256" key="6">
    <source>
        <dbReference type="PIRSR" id="PIRSR606710-2"/>
    </source>
</evidence>
<keyword evidence="9" id="KW-1185">Reference proteome</keyword>
<evidence type="ECO:0000256" key="3">
    <source>
        <dbReference type="ARBA" id="ARBA00022801"/>
    </source>
</evidence>
<evidence type="ECO:0000256" key="5">
    <source>
        <dbReference type="PIRSR" id="PIRSR606710-1"/>
    </source>
</evidence>
<reference evidence="8 9" key="1">
    <citation type="submission" date="2018-10" db="EMBL/GenBank/DDBJ databases">
        <title>Genome Sequence of Cohnella sp.</title>
        <authorList>
            <person name="Srinivasan S."/>
            <person name="Kim M.K."/>
        </authorList>
    </citation>
    <scope>NUCLEOTIDE SEQUENCE [LARGE SCALE GENOMIC DNA]</scope>
    <source>
        <strain evidence="8 9">18JY8-7</strain>
    </source>
</reference>
<dbReference type="CDD" id="cd18817">
    <property type="entry name" value="GH43f_LbAraf43-like"/>
    <property type="match status" value="1"/>
</dbReference>
<dbReference type="GO" id="GO:0005975">
    <property type="term" value="P:carbohydrate metabolic process"/>
    <property type="evidence" value="ECO:0007669"/>
    <property type="project" value="InterPro"/>
</dbReference>
<dbReference type="InterPro" id="IPR016828">
    <property type="entry name" value="Alpha-L-arabinofuranosidase"/>
</dbReference>
<dbReference type="InterPro" id="IPR023296">
    <property type="entry name" value="Glyco_hydro_beta-prop_sf"/>
</dbReference>
<dbReference type="AlphaFoldDB" id="A0A3G3K1G3"/>